<reference evidence="1" key="1">
    <citation type="submission" date="2025-08" db="UniProtKB">
        <authorList>
            <consortium name="Ensembl"/>
        </authorList>
    </citation>
    <scope>IDENTIFICATION</scope>
</reference>
<reference evidence="1" key="2">
    <citation type="submission" date="2025-09" db="UniProtKB">
        <authorList>
            <consortium name="Ensembl"/>
        </authorList>
    </citation>
    <scope>IDENTIFICATION</scope>
</reference>
<evidence type="ECO:0000313" key="2">
    <source>
        <dbReference type="Proteomes" id="UP000694409"/>
    </source>
</evidence>
<dbReference type="AlphaFoldDB" id="A0A8C9MFP8"/>
<evidence type="ECO:0000313" key="1">
    <source>
        <dbReference type="Ensembl" id="ENSSCAP00000002772.1"/>
    </source>
</evidence>
<protein>
    <submittedName>
        <fullName evidence="1">Uncharacterized protein</fullName>
    </submittedName>
</protein>
<dbReference type="Ensembl" id="ENSSCAT00000003279.1">
    <property type="protein sequence ID" value="ENSSCAP00000002772.1"/>
    <property type="gene ID" value="ENSSCAG00000002407.1"/>
</dbReference>
<dbReference type="Proteomes" id="UP000694409">
    <property type="component" value="Unassembled WGS sequence"/>
</dbReference>
<proteinExistence type="predicted"/>
<organism evidence="1 2">
    <name type="scientific">Serinus canaria</name>
    <name type="common">Island canary</name>
    <name type="synonym">Fringilla canaria</name>
    <dbReference type="NCBI Taxonomy" id="9135"/>
    <lineage>
        <taxon>Eukaryota</taxon>
        <taxon>Metazoa</taxon>
        <taxon>Chordata</taxon>
        <taxon>Craniata</taxon>
        <taxon>Vertebrata</taxon>
        <taxon>Euteleostomi</taxon>
        <taxon>Archelosauria</taxon>
        <taxon>Archosauria</taxon>
        <taxon>Dinosauria</taxon>
        <taxon>Saurischia</taxon>
        <taxon>Theropoda</taxon>
        <taxon>Coelurosauria</taxon>
        <taxon>Aves</taxon>
        <taxon>Neognathae</taxon>
        <taxon>Neoaves</taxon>
        <taxon>Telluraves</taxon>
        <taxon>Australaves</taxon>
        <taxon>Passeriformes</taxon>
        <taxon>Passeroidea</taxon>
        <taxon>Fringillidae</taxon>
        <taxon>Carduelinae</taxon>
        <taxon>Serinus</taxon>
    </lineage>
</organism>
<accession>A0A8C9MFP8</accession>
<keyword evidence="2" id="KW-1185">Reference proteome</keyword>
<name>A0A8C9MFP8_SERCA</name>
<sequence length="38" mass="4249">MIPIPIPALTPSRWADNFSAPGCDGTEEHKFQHPFLQV</sequence>